<dbReference type="Proteomes" id="UP000216312">
    <property type="component" value="Unassembled WGS sequence"/>
</dbReference>
<dbReference type="InterPro" id="IPR025684">
    <property type="entry name" value="SprA_N_dom"/>
</dbReference>
<evidence type="ECO:0000313" key="3">
    <source>
        <dbReference type="EMBL" id="OYV03574.1"/>
    </source>
</evidence>
<proteinExistence type="predicted"/>
<name>A0A257LVC5_UNCW3</name>
<organism evidence="3 4">
    <name type="scientific">candidate division WOR-3 bacterium 4484_18</name>
    <dbReference type="NCBI Taxonomy" id="2020626"/>
    <lineage>
        <taxon>Bacteria</taxon>
        <taxon>Bacteria division WOR-3</taxon>
    </lineage>
</organism>
<comment type="caution">
    <text evidence="3">The sequence shown here is derived from an EMBL/GenBank/DDBJ whole genome shotgun (WGS) entry which is preliminary data.</text>
</comment>
<dbReference type="Pfam" id="PF14349">
    <property type="entry name" value="SprA_N"/>
    <property type="match status" value="1"/>
</dbReference>
<gene>
    <name evidence="3" type="ORF">CGW93_00205</name>
</gene>
<sequence length="1760" mass="200856">MSGKKLCVYIIGLWVGLASAYSIDERIYLYDGLFVLGKFYANNYIIHFEVHGYDEYLDNRYLKVFHDKWQSIQLEEGEATPRREEEGEVGLIPTIHIPITLPGPMSNILGEGGSIKINGSQRIELGGQQRFVANRVYKEGESRLRLPELMMKQRLKVKLQGTIGERLHAFIDHDSERELDIKNTIRLRYEGGEDDIIQGIEAGNVALTLPGVSLIGARVSHRGLFGLKSYGMLGAVNFTIIASKQQGETQTKHFEGRAARDSAIIRDIDFVRGRFFWVLVDTVRDAYGRLTIVPDTGGEIIDLKVYYDDNVLTNNYTAKVGVIYDMDTSEQEVKEVGFFDAVGYDFYTFDEVFKFIELNRGLREGEKLGVTYKYVTPAGDTIQVGDDTGDTLRLVALKLGTPNPAYLSWWREWKNVYSLPAKNIDVSRLEISIYRRSTGEGEDQNVDTATGKPYVELLGLQKPNGELDLSRIHVTKGIIIFTEPFPFLRLSPPDSIYHLARYPADFVGNYYIKVIYMGVKTYYNLGFNVIEGSEVVKLDGRVLQRDKDYTINYETGMLTLHPEGGMAPDAHISIDYEVAPFLSLATRNLLGLHADYEFGWGTSYFTLIYNSVQTPAAARGKPRIGEEPRRGVFGEMSVHVNKEIWGISKLIDRLPIVTTEVPTQVEVSFHGAVSAPNPNTYGRVYLDDFENTLARTRLGTDRLEWSYGSVPKGKDTANFVQVVWYNPVGEQMVEKGDVYPNLPEYYKKERISYLRLVIPADEEGDWISLQKLISRVGEDFTDKDYIEIRVRGRGVLYVDLGTDIPEDVPRRVADGSIRGYNGELDAEGDPTTREWSQNVDDVGLDGVEGNDEYNVPGDDGNDDYRYDPSRPYDYSHINGTEGDGRLNTEDLNGNGVLDMEENYYEYKVDLEDTMFLVDEYNGWRLYQVPLKQVHKVVGVPSWDRIRMARIWVEVGEPDTVDIVEFNVVGTKWRVVKPVEGEPKVEISYISTIGAEEYTPPPGVKVERDELGRLKPEGSMVLTYWEVAPDSNVRVYFAEPNGMDFLMYKSLVFYVRLYEGDPITLYVRFGGDTVNFYEYKVELDGYGWREIRVPFKELTNLKMIRPDTVEGIFRQGVYGIKGRPSLTNVRRVELVIANEGDQTVSGVIWVDDLFLSDVRAEVGFAGELRGKVKLADVADVNVTFTHRDPYFKQMGEAYRFGGGERYAYRVNGSVSLHKFLPKDWGVAIPVQVTMSRNRSLPRYLAGKDIELKEDVRREYASWGENRSVTMSWRKSKVSKFWLTHMIFDNLSFTGSYRQGRNESYESVDSSYNTTLNATYEVRPSIKPISIWKWEWQMLPQNIKVSANYGAQYGVRYRRVGETYTLSSRTPWKRNLTYSVNVGYSPMKMISVSYGLEVVQDMVMEVQTNWRENVSISLTPGVWKLQPRWTYSVGYNEYHGRELISDTMDLRNVGLDIRNEFNITLPTRELPLLGWVNPVQVSVSNSKTFRFYYLKERPPSAFRYGRRVDFDNLPKLPYTDDMKQDGFNLKVGSGFNLKDILSVNINYQESRTGGGKLGNFSVQEVVRFPDAMVRITGVERYIPGMDKLMTGVSPALNYKKVRTVRCERGDTIQSVQEEWNLQISGVNLKKPNMPISFSISETHSKEEDWNRNVWGDRRQNVNFSTSFSVTTQGGTPILKWLKGGRSVNFNLKVSRTVNERKNITTGHKTRDSHSISVRLEGSYRFSSVIVGGASINYSRSKERTRGTDTQMLGVRIWTEFKF</sequence>
<feature type="region of interest" description="Disordered" evidence="1">
    <location>
        <begin position="843"/>
        <end position="863"/>
    </location>
</feature>
<evidence type="ECO:0000256" key="1">
    <source>
        <dbReference type="SAM" id="MobiDB-lite"/>
    </source>
</evidence>
<accession>A0A257LVC5</accession>
<evidence type="ECO:0000313" key="4">
    <source>
        <dbReference type="Proteomes" id="UP000216312"/>
    </source>
</evidence>
<reference evidence="4" key="1">
    <citation type="submission" date="2017-07" db="EMBL/GenBank/DDBJ databases">
        <title>Novel pathways for hydrocarbon cycling and metabolic interdependencies in hydrothermal sediment communities.</title>
        <authorList>
            <person name="Dombrowski N."/>
            <person name="Seitz K."/>
            <person name="Teske A."/>
            <person name="Baker B."/>
        </authorList>
    </citation>
    <scope>NUCLEOTIDE SEQUENCE [LARGE SCALE GENOMIC DNA]</scope>
</reference>
<evidence type="ECO:0000259" key="2">
    <source>
        <dbReference type="Pfam" id="PF14349"/>
    </source>
</evidence>
<protein>
    <recommendedName>
        <fullName evidence="2">Gliding motility protein SprA N-terminal domain-containing protein</fullName>
    </recommendedName>
</protein>
<feature type="domain" description="Gliding motility protein SprA N-terminal" evidence="2">
    <location>
        <begin position="887"/>
        <end position="1252"/>
    </location>
</feature>
<dbReference type="EMBL" id="NMUJ01000002">
    <property type="protein sequence ID" value="OYV03574.1"/>
    <property type="molecule type" value="Genomic_DNA"/>
</dbReference>